<feature type="transmembrane region" description="Helical" evidence="1">
    <location>
        <begin position="74"/>
        <end position="94"/>
    </location>
</feature>
<keyword evidence="1" id="KW-0812">Transmembrane</keyword>
<name>A0A0W1B192_9BACL</name>
<accession>A0A0W1B192</accession>
<evidence type="ECO:0000313" key="3">
    <source>
        <dbReference type="Proteomes" id="UP000054709"/>
    </source>
</evidence>
<proteinExistence type="predicted"/>
<keyword evidence="3" id="KW-1185">Reference proteome</keyword>
<evidence type="ECO:0008006" key="4">
    <source>
        <dbReference type="Google" id="ProtNLM"/>
    </source>
</evidence>
<dbReference type="RefSeq" id="WP_060622816.1">
    <property type="nucleotide sequence ID" value="NZ_LCZJ02000018.1"/>
</dbReference>
<gene>
    <name evidence="2" type="ORF">UQ64_10705</name>
</gene>
<dbReference type="EMBL" id="LCZJ02000018">
    <property type="protein sequence ID" value="KTD87291.1"/>
    <property type="molecule type" value="Genomic_DNA"/>
</dbReference>
<feature type="transmembrane region" description="Helical" evidence="1">
    <location>
        <begin position="106"/>
        <end position="126"/>
    </location>
</feature>
<keyword evidence="1" id="KW-1133">Transmembrane helix</keyword>
<dbReference type="AlphaFoldDB" id="A0A0W1B192"/>
<dbReference type="OrthoDB" id="1644899at2"/>
<comment type="caution">
    <text evidence="2">The sequence shown here is derived from an EMBL/GenBank/DDBJ whole genome shotgun (WGS) entry which is preliminary data.</text>
</comment>
<evidence type="ECO:0000256" key="1">
    <source>
        <dbReference type="SAM" id="Phobius"/>
    </source>
</evidence>
<reference evidence="2 3" key="1">
    <citation type="journal article" date="2015" name="Int. Biodeterior. Biodegradation">
        <title>Physiological and genetic screening methods for the isolation of methyl tert-butyl ether-degrading bacteria for bioremediation purposes.</title>
        <authorList>
            <person name="Guisado I.M."/>
            <person name="Purswani J."/>
            <person name="Gonzalez Lopez J."/>
            <person name="Pozo C."/>
        </authorList>
    </citation>
    <scope>NUCLEOTIDE SEQUENCE [LARGE SCALE GENOMIC DNA]</scope>
    <source>
        <strain evidence="2 3">SH7</strain>
    </source>
</reference>
<keyword evidence="1" id="KW-0472">Membrane</keyword>
<evidence type="ECO:0000313" key="2">
    <source>
        <dbReference type="EMBL" id="KTD87291.1"/>
    </source>
</evidence>
<sequence>MKKLYYTSFFYAILGLIAGVAYREITKMNDFEGNTILVALHTHILVLGFFFFIIALILAKLFNIHEAKSFNAWYIVYNIGLLITIGTMATRGMLQINGTDISFLPHIAGLGHATVGAGIIWLLILLGKRIKS</sequence>
<protein>
    <recommendedName>
        <fullName evidence="4">DUF2871 domain-containing protein</fullName>
    </recommendedName>
</protein>
<dbReference type="Proteomes" id="UP000054709">
    <property type="component" value="Unassembled WGS sequence"/>
</dbReference>
<dbReference type="InterPro" id="IPR021299">
    <property type="entry name" value="DUF2871"/>
</dbReference>
<dbReference type="Pfam" id="PF11070">
    <property type="entry name" value="DUF2871"/>
    <property type="match status" value="1"/>
</dbReference>
<feature type="transmembrane region" description="Helical" evidence="1">
    <location>
        <begin position="39"/>
        <end position="62"/>
    </location>
</feature>
<organism evidence="2 3">
    <name type="scientific">Paenibacillus etheri</name>
    <dbReference type="NCBI Taxonomy" id="1306852"/>
    <lineage>
        <taxon>Bacteria</taxon>
        <taxon>Bacillati</taxon>
        <taxon>Bacillota</taxon>
        <taxon>Bacilli</taxon>
        <taxon>Bacillales</taxon>
        <taxon>Paenibacillaceae</taxon>
        <taxon>Paenibacillus</taxon>
    </lineage>
</organism>